<dbReference type="CDD" id="cd04301">
    <property type="entry name" value="NAT_SF"/>
    <property type="match status" value="1"/>
</dbReference>
<dbReference type="SUPFAM" id="SSF55729">
    <property type="entry name" value="Acyl-CoA N-acyltransferases (Nat)"/>
    <property type="match status" value="1"/>
</dbReference>
<comment type="caution">
    <text evidence="3">The sequence shown here is derived from an EMBL/GenBank/DDBJ whole genome shotgun (WGS) entry which is preliminary data.</text>
</comment>
<dbReference type="InterPro" id="IPR000182">
    <property type="entry name" value="GNAT_dom"/>
</dbReference>
<organism evidence="3 4">
    <name type="scientific">Tunturiibacter empetritectus</name>
    <dbReference type="NCBI Taxonomy" id="3069691"/>
    <lineage>
        <taxon>Bacteria</taxon>
        <taxon>Pseudomonadati</taxon>
        <taxon>Acidobacteriota</taxon>
        <taxon>Terriglobia</taxon>
        <taxon>Terriglobales</taxon>
        <taxon>Acidobacteriaceae</taxon>
        <taxon>Tunturiibacter</taxon>
    </lineage>
</organism>
<dbReference type="GO" id="GO:0008080">
    <property type="term" value="F:N-acetyltransferase activity"/>
    <property type="evidence" value="ECO:0007669"/>
    <property type="project" value="InterPro"/>
</dbReference>
<dbReference type="InterPro" id="IPR050769">
    <property type="entry name" value="NAT_camello-type"/>
</dbReference>
<name>A0A7W8IG91_9BACT</name>
<reference evidence="3" key="1">
    <citation type="submission" date="2020-08" db="EMBL/GenBank/DDBJ databases">
        <title>Genomic Encyclopedia of Type Strains, Phase IV (KMG-V): Genome sequencing to study the core and pangenomes of soil and plant-associated prokaryotes.</title>
        <authorList>
            <person name="Whitman W."/>
        </authorList>
    </citation>
    <scope>NUCLEOTIDE SEQUENCE [LARGE SCALE GENOMIC DNA]</scope>
    <source>
        <strain evidence="3">M8UP27</strain>
    </source>
</reference>
<dbReference type="Pfam" id="PF00583">
    <property type="entry name" value="Acetyltransf_1"/>
    <property type="match status" value="1"/>
</dbReference>
<dbReference type="EMBL" id="JACHDY010000001">
    <property type="protein sequence ID" value="MBB5316462.1"/>
    <property type="molecule type" value="Genomic_DNA"/>
</dbReference>
<keyword evidence="4" id="KW-1185">Reference proteome</keyword>
<evidence type="ECO:0000313" key="4">
    <source>
        <dbReference type="Proteomes" id="UP000568106"/>
    </source>
</evidence>
<dbReference type="Gene3D" id="3.40.630.30">
    <property type="match status" value="1"/>
</dbReference>
<dbReference type="PROSITE" id="PS51186">
    <property type="entry name" value="GNAT"/>
    <property type="match status" value="1"/>
</dbReference>
<evidence type="ECO:0000256" key="1">
    <source>
        <dbReference type="ARBA" id="ARBA00022679"/>
    </source>
</evidence>
<gene>
    <name evidence="3" type="ORF">HDF09_001112</name>
</gene>
<proteinExistence type="predicted"/>
<protein>
    <submittedName>
        <fullName evidence="3">GNAT superfamily N-acetyltransferase</fullName>
    </submittedName>
</protein>
<dbReference type="PANTHER" id="PTHR13947">
    <property type="entry name" value="GNAT FAMILY N-ACETYLTRANSFERASE"/>
    <property type="match status" value="1"/>
</dbReference>
<sequence length="177" mass="19934">METAGGVAGKSDRGRMAYSLRPHRVGDMGWIVYREGLGYAEQYGWDETFEALVARIVSEFVMNFDAERERCWIAEVDGKSVGHVFLVKHPTEAETAKLRLLFVEPSARGMGLGDALVSECVRFARGAGYKRVVLWTQSILTGAHRIYERAGFRLVKEEPHHSFGKDLVGQTWELDLI</sequence>
<dbReference type="AlphaFoldDB" id="A0A7W8IG91"/>
<dbReference type="PANTHER" id="PTHR13947:SF37">
    <property type="entry name" value="LD18367P"/>
    <property type="match status" value="1"/>
</dbReference>
<dbReference type="Proteomes" id="UP000568106">
    <property type="component" value="Unassembled WGS sequence"/>
</dbReference>
<dbReference type="InterPro" id="IPR016181">
    <property type="entry name" value="Acyl_CoA_acyltransferase"/>
</dbReference>
<evidence type="ECO:0000259" key="2">
    <source>
        <dbReference type="PROSITE" id="PS51186"/>
    </source>
</evidence>
<accession>A0A7W8IG91</accession>
<keyword evidence="1" id="KW-0808">Transferase</keyword>
<evidence type="ECO:0000313" key="3">
    <source>
        <dbReference type="EMBL" id="MBB5316462.1"/>
    </source>
</evidence>
<feature type="domain" description="N-acetyltransferase" evidence="2">
    <location>
        <begin position="31"/>
        <end position="177"/>
    </location>
</feature>